<gene>
    <name evidence="2" type="ORF">CcCBS67573_g06004</name>
</gene>
<evidence type="ECO:0000313" key="3">
    <source>
        <dbReference type="Proteomes" id="UP000320333"/>
    </source>
</evidence>
<protein>
    <recommendedName>
        <fullName evidence="4">Extracellular membrane protein CFEM domain-containing protein</fullName>
    </recommendedName>
</protein>
<dbReference type="Proteomes" id="UP000320333">
    <property type="component" value="Unassembled WGS sequence"/>
</dbReference>
<organism evidence="2 3">
    <name type="scientific">Chytriomyces confervae</name>
    <dbReference type="NCBI Taxonomy" id="246404"/>
    <lineage>
        <taxon>Eukaryota</taxon>
        <taxon>Fungi</taxon>
        <taxon>Fungi incertae sedis</taxon>
        <taxon>Chytridiomycota</taxon>
        <taxon>Chytridiomycota incertae sedis</taxon>
        <taxon>Chytridiomycetes</taxon>
        <taxon>Chytridiales</taxon>
        <taxon>Chytriomycetaceae</taxon>
        <taxon>Chytriomyces</taxon>
    </lineage>
</organism>
<proteinExistence type="predicted"/>
<dbReference type="OrthoDB" id="2139554at2759"/>
<reference evidence="2 3" key="1">
    <citation type="journal article" date="2019" name="Sci. Rep.">
        <title>Comparative genomics of chytrid fungi reveal insights into the obligate biotrophic and pathogenic lifestyle of Synchytrium endobioticum.</title>
        <authorList>
            <person name="van de Vossenberg B.T.L.H."/>
            <person name="Warris S."/>
            <person name="Nguyen H.D.T."/>
            <person name="van Gent-Pelzer M.P.E."/>
            <person name="Joly D.L."/>
            <person name="van de Geest H.C."/>
            <person name="Bonants P.J.M."/>
            <person name="Smith D.S."/>
            <person name="Levesque C.A."/>
            <person name="van der Lee T.A.J."/>
        </authorList>
    </citation>
    <scope>NUCLEOTIDE SEQUENCE [LARGE SCALE GENOMIC DNA]</scope>
    <source>
        <strain evidence="2 3">CBS 675.73</strain>
    </source>
</reference>
<dbReference type="AlphaFoldDB" id="A0A507F782"/>
<evidence type="ECO:0008006" key="4">
    <source>
        <dbReference type="Google" id="ProtNLM"/>
    </source>
</evidence>
<feature type="chain" id="PRO_5021349721" description="Extracellular membrane protein CFEM domain-containing protein" evidence="1">
    <location>
        <begin position="17"/>
        <end position="154"/>
    </location>
</feature>
<name>A0A507F782_9FUNG</name>
<comment type="caution">
    <text evidence="2">The sequence shown here is derived from an EMBL/GenBank/DDBJ whole genome shotgun (WGS) entry which is preliminary data.</text>
</comment>
<evidence type="ECO:0000313" key="2">
    <source>
        <dbReference type="EMBL" id="TPX71982.1"/>
    </source>
</evidence>
<keyword evidence="3" id="KW-1185">Reference proteome</keyword>
<feature type="signal peptide" evidence="1">
    <location>
        <begin position="1"/>
        <end position="16"/>
    </location>
</feature>
<sequence>MRSFILPLALSTLAAAQTFTTCAAWGTTCFNAVRPNTCIGLDPICFSPSPTQVCAACKCKDGPGKGELQGGTVNIGISADVCSQFFATNSTPTSLSSGPVLGGSSSVSTTAKAAESGSPAPTSAAAAPAASAKSAGAAMNAGYALLFGAVAMLV</sequence>
<evidence type="ECO:0000256" key="1">
    <source>
        <dbReference type="SAM" id="SignalP"/>
    </source>
</evidence>
<keyword evidence="1" id="KW-0732">Signal</keyword>
<accession>A0A507F782</accession>
<dbReference type="EMBL" id="QEAP01000237">
    <property type="protein sequence ID" value="TPX71982.1"/>
    <property type="molecule type" value="Genomic_DNA"/>
</dbReference>